<feature type="compositionally biased region" description="Polar residues" evidence="2">
    <location>
        <begin position="824"/>
        <end position="838"/>
    </location>
</feature>
<dbReference type="InParanoid" id="E2AQG9"/>
<dbReference type="STRING" id="104421.E2AQG9"/>
<proteinExistence type="predicted"/>
<feature type="coiled-coil region" evidence="1">
    <location>
        <begin position="1018"/>
        <end position="1045"/>
    </location>
</feature>
<feature type="compositionally biased region" description="Basic and acidic residues" evidence="2">
    <location>
        <begin position="878"/>
        <end position="989"/>
    </location>
</feature>
<reference evidence="3 4" key="1">
    <citation type="journal article" date="2010" name="Science">
        <title>Genomic comparison of the ants Camponotus floridanus and Harpegnathos saltator.</title>
        <authorList>
            <person name="Bonasio R."/>
            <person name="Zhang G."/>
            <person name="Ye C."/>
            <person name="Mutti N.S."/>
            <person name="Fang X."/>
            <person name="Qin N."/>
            <person name="Donahue G."/>
            <person name="Yang P."/>
            <person name="Li Q."/>
            <person name="Li C."/>
            <person name="Zhang P."/>
            <person name="Huang Z."/>
            <person name="Berger S.L."/>
            <person name="Reinberg D."/>
            <person name="Wang J."/>
            <person name="Liebig J."/>
        </authorList>
    </citation>
    <scope>NUCLEOTIDE SEQUENCE [LARGE SCALE GENOMIC DNA]</scope>
    <source>
        <strain evidence="4">C129</strain>
    </source>
</reference>
<feature type="compositionally biased region" description="Basic and acidic residues" evidence="2">
    <location>
        <begin position="517"/>
        <end position="600"/>
    </location>
</feature>
<keyword evidence="4" id="KW-1185">Reference proteome</keyword>
<feature type="compositionally biased region" description="Polar residues" evidence="2">
    <location>
        <begin position="185"/>
        <end position="195"/>
    </location>
</feature>
<feature type="compositionally biased region" description="Basic and acidic residues" evidence="2">
    <location>
        <begin position="330"/>
        <end position="363"/>
    </location>
</feature>
<gene>
    <name evidence="3" type="ORF">EAG_03419</name>
</gene>
<feature type="region of interest" description="Disordered" evidence="2">
    <location>
        <begin position="462"/>
        <end position="482"/>
    </location>
</feature>
<accession>E2AQG9</accession>
<feature type="region of interest" description="Disordered" evidence="2">
    <location>
        <begin position="517"/>
        <end position="838"/>
    </location>
</feature>
<dbReference type="AlphaFoldDB" id="E2AQG9"/>
<name>E2AQG9_CAMFO</name>
<feature type="compositionally biased region" description="Basic residues" evidence="2">
    <location>
        <begin position="196"/>
        <end position="205"/>
    </location>
</feature>
<dbReference type="OrthoDB" id="6350087at2759"/>
<evidence type="ECO:0000313" key="4">
    <source>
        <dbReference type="Proteomes" id="UP000000311"/>
    </source>
</evidence>
<evidence type="ECO:0000256" key="2">
    <source>
        <dbReference type="SAM" id="MobiDB-lite"/>
    </source>
</evidence>
<feature type="region of interest" description="Disordered" evidence="2">
    <location>
        <begin position="185"/>
        <end position="205"/>
    </location>
</feature>
<evidence type="ECO:0008006" key="5">
    <source>
        <dbReference type="Google" id="ProtNLM"/>
    </source>
</evidence>
<feature type="compositionally biased region" description="Basic and acidic residues" evidence="2">
    <location>
        <begin position="729"/>
        <end position="760"/>
    </location>
</feature>
<feature type="region of interest" description="Disordered" evidence="2">
    <location>
        <begin position="330"/>
        <end position="395"/>
    </location>
</feature>
<dbReference type="OMA" id="FESMGCP"/>
<feature type="compositionally biased region" description="Basic and acidic residues" evidence="2">
    <location>
        <begin position="770"/>
        <end position="821"/>
    </location>
</feature>
<feature type="region of interest" description="Disordered" evidence="2">
    <location>
        <begin position="854"/>
        <end position="996"/>
    </location>
</feature>
<feature type="compositionally biased region" description="Basic and acidic residues" evidence="2">
    <location>
        <begin position="632"/>
        <end position="713"/>
    </location>
</feature>
<evidence type="ECO:0000313" key="3">
    <source>
        <dbReference type="EMBL" id="EFN64317.1"/>
    </source>
</evidence>
<dbReference type="Proteomes" id="UP000000311">
    <property type="component" value="Unassembled WGS sequence"/>
</dbReference>
<feature type="compositionally biased region" description="Basic and acidic residues" evidence="2">
    <location>
        <begin position="608"/>
        <end position="619"/>
    </location>
</feature>
<keyword evidence="1" id="KW-0175">Coiled coil</keyword>
<organism evidence="4">
    <name type="scientific">Camponotus floridanus</name>
    <name type="common">Florida carpenter ant</name>
    <dbReference type="NCBI Taxonomy" id="104421"/>
    <lineage>
        <taxon>Eukaryota</taxon>
        <taxon>Metazoa</taxon>
        <taxon>Ecdysozoa</taxon>
        <taxon>Arthropoda</taxon>
        <taxon>Hexapoda</taxon>
        <taxon>Insecta</taxon>
        <taxon>Pterygota</taxon>
        <taxon>Neoptera</taxon>
        <taxon>Endopterygota</taxon>
        <taxon>Hymenoptera</taxon>
        <taxon>Apocrita</taxon>
        <taxon>Aculeata</taxon>
        <taxon>Formicoidea</taxon>
        <taxon>Formicidae</taxon>
        <taxon>Formicinae</taxon>
        <taxon>Camponotus</taxon>
    </lineage>
</organism>
<sequence length="1251" mass="148839">MQPRVTVALATVWFTVAGLVGGTVTLRLSNDQYSPASPHRYAELQRDQTRDWRAHGPAEDQPLDLWIDSRRSISAEELKALRHNAKFAEQNFSLEKPLKDIVSKRVYSLSSWQKRLSNIATTEFAADKVDYGYDMPETLSRETMVPRSDLLDDPFVADDTFQDQGPGSMEIYKLDLSKEKTLLTATTPPTNFPSKNKSKAPKKTSHLNLKTKITEIKSTTIDPKVHHKQSNFFEEQRTETPSVNRDAFGVGGVPELQVGCEGLEASPSSHKAKRSIDTPDKQEGVAPASVLLDVMPISLDLDYNPSYDEENYEEMDELFKLKKLETVTKKNKPNRGDMDASHLNSDHLDESRRSEKLPIRGDLGESIPRKSGGLEIDREKSEKSTDPEMKKGTKAKRALILSNDVTRNRRLLWLAEANTEGFAGEKSGRKLARRSTNWGFGENEGVVSSDELQTVNERRRQHEMRYHQDVSRRRDQHRGINPDIDNIKREYENLLEQKRREEEERRMQQGGRKTLNRWEEEERRRDEMRKAQHDKYRNRMDHTSTPRMDDEEMRRRQMEERQEMERNRTQEMARQKDEEERRRFREKEEQRRRLQEEEKTKKRPYNTKWREENARRSESETPVSNERKKQRFHDEETRRREEERQRQLQKEEARKREQYRSQQEALKRKEEEERRRQEDRARNLAEDDRRRLEERRREWSEKKRQQEEDETRRQQPPSNLMRTGHRINHPNDVRQRDRDEERRTREQEERQREQKLREYIARNQPINATRADRRSEEQNRRYRPAEGRHPRMNASRDDDESRTREQRRRQEEERKLQDYIRRNQPVTVPSRSNQSAVTDRNWFEERRLIEEARRRDPISYPDSKARRQHGPSAPTYNIDRRTSPEELRRRQQETERRLKEARRQRYEAEERRKELAKRQREEEERRLREERMRRQEAVRREEEARKVQSRRYEEDRKRLEATKLQAERRRQEMLKERSVSEAGRTRQPEATRPSYYQGRLLVEHRKRQDSLPIPSNFVRDEGARRVAAERERRRLEAERRRQDESRYVRILLGIRCFAKTQFPGALPVNFICPTLISVHYDCLSVCSPVCFYSTFVFLLLELYYRDGVGEMREYKPKETSQWRRRELVRLNSLPVSARIIVTRPPSPLVSPGVISRAGFNNEIDFTGINPHREGIQASNFPAPPTSRPPPRTPGPCIWAIVQCCSPNNNRLVKCFESMGCPGVNWDPNPCRGSIVNAARAEVVKFYNASNQ</sequence>
<evidence type="ECO:0000256" key="1">
    <source>
        <dbReference type="SAM" id="Coils"/>
    </source>
</evidence>
<feature type="compositionally biased region" description="Basic and acidic residues" evidence="2">
    <location>
        <begin position="375"/>
        <end position="391"/>
    </location>
</feature>
<dbReference type="EMBL" id="GL441764">
    <property type="protein sequence ID" value="EFN64317.1"/>
    <property type="molecule type" value="Genomic_DNA"/>
</dbReference>
<protein>
    <recommendedName>
        <fullName evidence="5">Reticulocyte-binding protein 2-like protein a</fullName>
    </recommendedName>
</protein>